<name>A0ABQ5HAN6_9ASTR</name>
<reference evidence="2" key="2">
    <citation type="submission" date="2022-01" db="EMBL/GenBank/DDBJ databases">
        <authorList>
            <person name="Yamashiro T."/>
            <person name="Shiraishi A."/>
            <person name="Satake H."/>
            <person name="Nakayama K."/>
        </authorList>
    </citation>
    <scope>NUCLEOTIDE SEQUENCE</scope>
</reference>
<evidence type="ECO:0000313" key="2">
    <source>
        <dbReference type="EMBL" id="GJT84327.1"/>
    </source>
</evidence>
<proteinExistence type="predicted"/>
<feature type="compositionally biased region" description="Polar residues" evidence="1">
    <location>
        <begin position="77"/>
        <end position="99"/>
    </location>
</feature>
<evidence type="ECO:0000313" key="3">
    <source>
        <dbReference type="Proteomes" id="UP001151760"/>
    </source>
</evidence>
<protein>
    <submittedName>
        <fullName evidence="2">Uncharacterized protein</fullName>
    </submittedName>
</protein>
<reference evidence="2" key="1">
    <citation type="journal article" date="2022" name="Int. J. Mol. Sci.">
        <title>Draft Genome of Tanacetum Coccineum: Genomic Comparison of Closely Related Tanacetum-Family Plants.</title>
        <authorList>
            <person name="Yamashiro T."/>
            <person name="Shiraishi A."/>
            <person name="Nakayama K."/>
            <person name="Satake H."/>
        </authorList>
    </citation>
    <scope>NUCLEOTIDE SEQUENCE</scope>
</reference>
<gene>
    <name evidence="2" type="ORF">Tco_1058669</name>
</gene>
<organism evidence="2 3">
    <name type="scientific">Tanacetum coccineum</name>
    <dbReference type="NCBI Taxonomy" id="301880"/>
    <lineage>
        <taxon>Eukaryota</taxon>
        <taxon>Viridiplantae</taxon>
        <taxon>Streptophyta</taxon>
        <taxon>Embryophyta</taxon>
        <taxon>Tracheophyta</taxon>
        <taxon>Spermatophyta</taxon>
        <taxon>Magnoliopsida</taxon>
        <taxon>eudicotyledons</taxon>
        <taxon>Gunneridae</taxon>
        <taxon>Pentapetalae</taxon>
        <taxon>asterids</taxon>
        <taxon>campanulids</taxon>
        <taxon>Asterales</taxon>
        <taxon>Asteraceae</taxon>
        <taxon>Asteroideae</taxon>
        <taxon>Anthemideae</taxon>
        <taxon>Anthemidinae</taxon>
        <taxon>Tanacetum</taxon>
    </lineage>
</organism>
<comment type="caution">
    <text evidence="2">The sequence shown here is derived from an EMBL/GenBank/DDBJ whole genome shotgun (WGS) entry which is preliminary data.</text>
</comment>
<feature type="compositionally biased region" description="Polar residues" evidence="1">
    <location>
        <begin position="109"/>
        <end position="125"/>
    </location>
</feature>
<keyword evidence="3" id="KW-1185">Reference proteome</keyword>
<accession>A0ABQ5HAN6</accession>
<sequence>MSLSVSNSKDKSLPHSNTSAPIQKWVVKTYILPSLSSSCVAGDSWIVDSGYSKHMIGNLKLLRNFVEKFMEIGRTPEVSTNSVASDIPNNNDTPSSTTIIVDKDESPLIVSTSNEPTTPQSSDLAVNNKKH</sequence>
<feature type="region of interest" description="Disordered" evidence="1">
    <location>
        <begin position="77"/>
        <end position="131"/>
    </location>
</feature>
<evidence type="ECO:0000256" key="1">
    <source>
        <dbReference type="SAM" id="MobiDB-lite"/>
    </source>
</evidence>
<dbReference type="Proteomes" id="UP001151760">
    <property type="component" value="Unassembled WGS sequence"/>
</dbReference>
<dbReference type="EMBL" id="BQNB010019347">
    <property type="protein sequence ID" value="GJT84327.1"/>
    <property type="molecule type" value="Genomic_DNA"/>
</dbReference>